<feature type="transmembrane region" description="Helical" evidence="11">
    <location>
        <begin position="177"/>
        <end position="197"/>
    </location>
</feature>
<proteinExistence type="inferred from homology"/>
<feature type="transmembrane region" description="Helical" evidence="11">
    <location>
        <begin position="331"/>
        <end position="353"/>
    </location>
</feature>
<feature type="transmembrane region" description="Helical" evidence="11">
    <location>
        <begin position="152"/>
        <end position="171"/>
    </location>
</feature>
<keyword evidence="7" id="KW-0406">Ion transport</keyword>
<keyword evidence="2" id="KW-0813">Transport</keyword>
<gene>
    <name evidence="13" type="primary">nhaD</name>
    <name evidence="13" type="ORF">Rcae01_05914</name>
</gene>
<feature type="transmembrane region" description="Helical" evidence="11">
    <location>
        <begin position="258"/>
        <end position="280"/>
    </location>
</feature>
<comment type="caution">
    <text evidence="13">The sequence shown here is derived from an EMBL/GenBank/DDBJ whole genome shotgun (WGS) entry which is preliminary data.</text>
</comment>
<keyword evidence="5 11" id="KW-1133">Transmembrane helix</keyword>
<dbReference type="EMBL" id="BAABRO010000022">
    <property type="protein sequence ID" value="GAA5510406.1"/>
    <property type="molecule type" value="Genomic_DNA"/>
</dbReference>
<evidence type="ECO:0000313" key="13">
    <source>
        <dbReference type="EMBL" id="GAA5510406.1"/>
    </source>
</evidence>
<protein>
    <submittedName>
        <fullName evidence="13">Na(+)/H(+) antiporter NhaD</fullName>
    </submittedName>
</protein>
<dbReference type="Pfam" id="PF03600">
    <property type="entry name" value="CitMHS"/>
    <property type="match status" value="1"/>
</dbReference>
<evidence type="ECO:0000256" key="6">
    <source>
        <dbReference type="ARBA" id="ARBA00023053"/>
    </source>
</evidence>
<comment type="subcellular location">
    <subcellularLocation>
        <location evidence="1">Membrane</location>
        <topology evidence="1">Multi-pass membrane protein</topology>
    </subcellularLocation>
</comment>
<accession>A0ABP9VZ57</accession>
<evidence type="ECO:0000256" key="7">
    <source>
        <dbReference type="ARBA" id="ARBA00023065"/>
    </source>
</evidence>
<evidence type="ECO:0000256" key="2">
    <source>
        <dbReference type="ARBA" id="ARBA00022448"/>
    </source>
</evidence>
<evidence type="ECO:0000256" key="10">
    <source>
        <dbReference type="ARBA" id="ARBA00025753"/>
    </source>
</evidence>
<feature type="transmembrane region" description="Helical" evidence="11">
    <location>
        <begin position="292"/>
        <end position="319"/>
    </location>
</feature>
<evidence type="ECO:0000256" key="9">
    <source>
        <dbReference type="ARBA" id="ARBA00023201"/>
    </source>
</evidence>
<keyword evidence="6" id="KW-0915">Sodium</keyword>
<feature type="transmembrane region" description="Helical" evidence="11">
    <location>
        <begin position="31"/>
        <end position="58"/>
    </location>
</feature>
<keyword evidence="8 11" id="KW-0472">Membrane</keyword>
<dbReference type="Proteomes" id="UP001416858">
    <property type="component" value="Unassembled WGS sequence"/>
</dbReference>
<evidence type="ECO:0000256" key="1">
    <source>
        <dbReference type="ARBA" id="ARBA00004141"/>
    </source>
</evidence>
<evidence type="ECO:0000256" key="5">
    <source>
        <dbReference type="ARBA" id="ARBA00022989"/>
    </source>
</evidence>
<keyword evidence="9" id="KW-0739">Sodium transport</keyword>
<feature type="transmembrane region" description="Helical" evidence="11">
    <location>
        <begin position="218"/>
        <end position="238"/>
    </location>
</feature>
<evidence type="ECO:0000256" key="8">
    <source>
        <dbReference type="ARBA" id="ARBA00023136"/>
    </source>
</evidence>
<dbReference type="PANTHER" id="PTHR43269">
    <property type="entry name" value="SODIUM/PROTON ANTIPORTER 1-RELATED"/>
    <property type="match status" value="1"/>
</dbReference>
<dbReference type="InterPro" id="IPR004680">
    <property type="entry name" value="Cit_transptr-like_dom"/>
</dbReference>
<keyword evidence="4 11" id="KW-0812">Transmembrane</keyword>
<evidence type="ECO:0000256" key="11">
    <source>
        <dbReference type="SAM" id="Phobius"/>
    </source>
</evidence>
<sequence>MGAMTIVELVDAHEGFAIITNRIQGRKKSSLLWVVGLLTFFMSSVLDNLTTTIVMVSLLRKLIQDREDRLRYVGLVVIAANAGGAWTVIGDVTTTMLWIKHKIGTVEVMSELFLGSLVCLLVPLIGLTFLMRGNLGERPSEDKAIEIDIRPWHQWLFLILGLIGLISVPVFKATTHLPPYMGMMLSLAVLWIVSELVSHTMDETTRSSTGVLAALRRVDMSSILFFLGILLAVGSLGAMGILENAARWLDETLPNREVVAVAIGLVSAVVDNVPLVAAGIEMYSMPINDDFWMLLAYCAGTGGSCLIIGSAAGVAAMGLEHIDFVWYLKKVAPLAVTGYIAGVFVILLQRLILH</sequence>
<comment type="similarity">
    <text evidence="10">Belongs to the NhaD Na(+)/H(+) (TC 2.A.62) antiporter family.</text>
</comment>
<keyword evidence="14" id="KW-1185">Reference proteome</keyword>
<feature type="domain" description="Citrate transporter-like" evidence="12">
    <location>
        <begin position="1"/>
        <end position="279"/>
    </location>
</feature>
<feature type="transmembrane region" description="Helical" evidence="11">
    <location>
        <begin position="109"/>
        <end position="131"/>
    </location>
</feature>
<evidence type="ECO:0000256" key="3">
    <source>
        <dbReference type="ARBA" id="ARBA00022449"/>
    </source>
</evidence>
<dbReference type="NCBIfam" id="NF038006">
    <property type="entry name" value="NhaD_1"/>
    <property type="match status" value="1"/>
</dbReference>
<evidence type="ECO:0000313" key="14">
    <source>
        <dbReference type="Proteomes" id="UP001416858"/>
    </source>
</evidence>
<evidence type="ECO:0000256" key="4">
    <source>
        <dbReference type="ARBA" id="ARBA00022692"/>
    </source>
</evidence>
<keyword evidence="3" id="KW-0050">Antiport</keyword>
<name>A0ABP9VZ57_9BACT</name>
<evidence type="ECO:0000259" key="12">
    <source>
        <dbReference type="Pfam" id="PF03600"/>
    </source>
</evidence>
<dbReference type="PANTHER" id="PTHR43269:SF2">
    <property type="entry name" value="SODIUM_PROTON ANTIPORTER 1-RELATED"/>
    <property type="match status" value="1"/>
</dbReference>
<feature type="transmembrane region" description="Helical" evidence="11">
    <location>
        <begin position="70"/>
        <end position="89"/>
    </location>
</feature>
<organism evidence="13 14">
    <name type="scientific">Novipirellula caenicola</name>
    <dbReference type="NCBI Taxonomy" id="1536901"/>
    <lineage>
        <taxon>Bacteria</taxon>
        <taxon>Pseudomonadati</taxon>
        <taxon>Planctomycetota</taxon>
        <taxon>Planctomycetia</taxon>
        <taxon>Pirellulales</taxon>
        <taxon>Pirellulaceae</taxon>
        <taxon>Novipirellula</taxon>
    </lineage>
</organism>
<reference evidence="13 14" key="1">
    <citation type="submission" date="2024-02" db="EMBL/GenBank/DDBJ databases">
        <title>Rhodopirellula caenicola NBRC 110016.</title>
        <authorList>
            <person name="Ichikawa N."/>
            <person name="Katano-Makiyama Y."/>
            <person name="Hidaka K."/>
        </authorList>
    </citation>
    <scope>NUCLEOTIDE SEQUENCE [LARGE SCALE GENOMIC DNA]</scope>
    <source>
        <strain evidence="13 14">NBRC 110016</strain>
    </source>
</reference>
<dbReference type="InterPro" id="IPR045016">
    <property type="entry name" value="NhaD-like"/>
</dbReference>